<evidence type="ECO:0000313" key="13">
    <source>
        <dbReference type="Proteomes" id="UP000789508"/>
    </source>
</evidence>
<feature type="compositionally biased region" description="Low complexity" evidence="10">
    <location>
        <begin position="549"/>
        <end position="576"/>
    </location>
</feature>
<comment type="caution">
    <text evidence="12">The sequence shown here is derived from an EMBL/GenBank/DDBJ whole genome shotgun (WGS) entry which is preliminary data.</text>
</comment>
<gene>
    <name evidence="12" type="ORF">ALEPTO_LOCUS11302</name>
</gene>
<evidence type="ECO:0000256" key="7">
    <source>
        <dbReference type="ARBA" id="ARBA00022786"/>
    </source>
</evidence>
<protein>
    <recommendedName>
        <fullName evidence="4">RING-type E3 ubiquitin transferase</fullName>
        <ecNumber evidence="4">2.3.2.27</ecNumber>
    </recommendedName>
</protein>
<dbReference type="AlphaFoldDB" id="A0A9N9EW81"/>
<feature type="compositionally biased region" description="Basic residues" evidence="10">
    <location>
        <begin position="289"/>
        <end position="306"/>
    </location>
</feature>
<accession>A0A9N9EW81</accession>
<evidence type="ECO:0000256" key="11">
    <source>
        <dbReference type="SAM" id="Phobius"/>
    </source>
</evidence>
<name>A0A9N9EW81_9GLOM</name>
<feature type="region of interest" description="Disordered" evidence="10">
    <location>
        <begin position="549"/>
        <end position="594"/>
    </location>
</feature>
<keyword evidence="7" id="KW-0833">Ubl conjugation pathway</keyword>
<feature type="transmembrane region" description="Helical" evidence="11">
    <location>
        <begin position="839"/>
        <end position="866"/>
    </location>
</feature>
<feature type="region of interest" description="Disordered" evidence="10">
    <location>
        <begin position="56"/>
        <end position="221"/>
    </location>
</feature>
<feature type="transmembrane region" description="Helical" evidence="11">
    <location>
        <begin position="793"/>
        <end position="812"/>
    </location>
</feature>
<feature type="non-terminal residue" evidence="12">
    <location>
        <position position="956"/>
    </location>
</feature>
<feature type="compositionally biased region" description="Polar residues" evidence="10">
    <location>
        <begin position="120"/>
        <end position="135"/>
    </location>
</feature>
<evidence type="ECO:0000256" key="5">
    <source>
        <dbReference type="ARBA" id="ARBA00022679"/>
    </source>
</evidence>
<feature type="compositionally biased region" description="Polar residues" evidence="10">
    <location>
        <begin position="307"/>
        <end position="329"/>
    </location>
</feature>
<dbReference type="Proteomes" id="UP000789508">
    <property type="component" value="Unassembled WGS sequence"/>
</dbReference>
<evidence type="ECO:0000256" key="6">
    <source>
        <dbReference type="ARBA" id="ARBA00022692"/>
    </source>
</evidence>
<dbReference type="PANTHER" id="PTHR13145">
    <property type="entry name" value="SSM4 PROTEIN"/>
    <property type="match status" value="1"/>
</dbReference>
<feature type="region of interest" description="Disordered" evidence="10">
    <location>
        <begin position="405"/>
        <end position="488"/>
    </location>
</feature>
<evidence type="ECO:0000256" key="9">
    <source>
        <dbReference type="ARBA" id="ARBA00023136"/>
    </source>
</evidence>
<feature type="compositionally biased region" description="Polar residues" evidence="10">
    <location>
        <begin position="380"/>
        <end position="392"/>
    </location>
</feature>
<keyword evidence="6 11" id="KW-0812">Transmembrane</keyword>
<keyword evidence="13" id="KW-1185">Reference proteome</keyword>
<feature type="compositionally biased region" description="Polar residues" evidence="10">
    <location>
        <begin position="191"/>
        <end position="205"/>
    </location>
</feature>
<feature type="compositionally biased region" description="Polar residues" evidence="10">
    <location>
        <begin position="469"/>
        <end position="480"/>
    </location>
</feature>
<feature type="compositionally biased region" description="Low complexity" evidence="10">
    <location>
        <begin position="56"/>
        <end position="73"/>
    </location>
</feature>
<dbReference type="EMBL" id="CAJVPS010017436">
    <property type="protein sequence ID" value="CAG8693758.1"/>
    <property type="molecule type" value="Genomic_DNA"/>
</dbReference>
<evidence type="ECO:0000256" key="2">
    <source>
        <dbReference type="ARBA" id="ARBA00004141"/>
    </source>
</evidence>
<feature type="region of interest" description="Disordered" evidence="10">
    <location>
        <begin position="20"/>
        <end position="41"/>
    </location>
</feature>
<sequence length="956" mass="106995">NDGMEIEGIENEVLENRAEENAERRLIPAAVPPPPAPADNQREFDLQLPQLHNFEPNLQNLPQLPQLPNFEPIPNLPPLPNLPNDPGRNNMPWPVLNIPPPPPPALDLLPQPPPPAPDSYNFNERNPQFPENSSIYRAPEQHNDPEQPLNQNGEIIDFPIDLKPLENNGFDSSTSANSSSFKDIYGVPVSKENTSNSSIQQNDTASISSPFTNPSSSESQSAHIFYSNDKNISISALLTEVDKKKKAEIEQTLGFSGTDTHALSAMSSQKMLDQEEMRSKFLFTDNKKNNHSNRRIRPIKQMKSRTKASTSNSKPYLQKINTAYNSLQNEIKVPVDSTSSIKSEDLRGETNLQESEDSEEGGDSSLFSESEASSEDNGETGDNSVSGKSISPSKLIANNRSLYHVNQPFPASNSFNSSKNAARQMKWASEVAPPSRRKLPQKSLDPNLIPFLPESNSSNWVKNEKPWFDNSSSSSITTNRHGGLDDSSSWEEILEDDDNEANDGQDPDDTLNVGEAQDHRVDAQQDANAFPLLPRQEQVRQPNVIWIPPHNNNLNNEPQQNNNENPGVNQPLVNNAPIPPINPAQPLVRRDPNQDQPVAPLFNEAIDAPVDLEGVLEAIGMRGSLWMLIQNSALMALLIALCLGLSIWIPYISNPFYLIQGPLWLLRRVTDPLVDLVIDTALPWIWSIISPALRSGWEAYNPFIYPYLEQLAIVEPLQTVASKSWEYFLYAMSLTAQIAPTASEKTVINNATTVINPENEISQLVHLDYISLAFKFIQRYNEFAYGNKPVDKIVCIIFGYTIVILVSTWYLARTRNAYGRTVGRAVQEALRQQGIVLKVAFFVVIELVIFPIICGILLDLSTLPLFPDATPLSRFNFYLESPFTSIFLHWFIGTGFMFHFAVFVSLCREIVRPGVMWFIRDPNDPQFHPIKEILERPVLTQLKKIGASGIMYSAMI</sequence>
<dbReference type="GO" id="GO:0061630">
    <property type="term" value="F:ubiquitin protein ligase activity"/>
    <property type="evidence" value="ECO:0007669"/>
    <property type="project" value="UniProtKB-EC"/>
</dbReference>
<organism evidence="12 13">
    <name type="scientific">Ambispora leptoticha</name>
    <dbReference type="NCBI Taxonomy" id="144679"/>
    <lineage>
        <taxon>Eukaryota</taxon>
        <taxon>Fungi</taxon>
        <taxon>Fungi incertae sedis</taxon>
        <taxon>Mucoromycota</taxon>
        <taxon>Glomeromycotina</taxon>
        <taxon>Glomeromycetes</taxon>
        <taxon>Archaeosporales</taxon>
        <taxon>Ambisporaceae</taxon>
        <taxon>Ambispora</taxon>
    </lineage>
</organism>
<feature type="compositionally biased region" description="Low complexity" evidence="10">
    <location>
        <begin position="206"/>
        <end position="221"/>
    </location>
</feature>
<dbReference type="GO" id="GO:0036503">
    <property type="term" value="P:ERAD pathway"/>
    <property type="evidence" value="ECO:0007669"/>
    <property type="project" value="TreeGrafter"/>
</dbReference>
<comment type="subcellular location">
    <subcellularLocation>
        <location evidence="2">Membrane</location>
        <topology evidence="2">Multi-pass membrane protein</topology>
    </subcellularLocation>
</comment>
<dbReference type="OrthoDB" id="264354at2759"/>
<evidence type="ECO:0000256" key="10">
    <source>
        <dbReference type="SAM" id="MobiDB-lite"/>
    </source>
</evidence>
<dbReference type="PANTHER" id="PTHR13145:SF0">
    <property type="entry name" value="E3 UBIQUITIN-PROTEIN LIGASE MARCHF6"/>
    <property type="match status" value="1"/>
</dbReference>
<feature type="compositionally biased region" description="Pro residues" evidence="10">
    <location>
        <begin position="97"/>
        <end position="117"/>
    </location>
</feature>
<comment type="pathway">
    <text evidence="3">Protein modification; protein ubiquitination.</text>
</comment>
<keyword evidence="5" id="KW-0808">Transferase</keyword>
<feature type="transmembrane region" description="Helical" evidence="11">
    <location>
        <begin position="886"/>
        <end position="907"/>
    </location>
</feature>
<evidence type="ECO:0000256" key="4">
    <source>
        <dbReference type="ARBA" id="ARBA00012483"/>
    </source>
</evidence>
<dbReference type="GO" id="GO:0005789">
    <property type="term" value="C:endoplasmic reticulum membrane"/>
    <property type="evidence" value="ECO:0007669"/>
    <property type="project" value="TreeGrafter"/>
</dbReference>
<reference evidence="12" key="1">
    <citation type="submission" date="2021-06" db="EMBL/GenBank/DDBJ databases">
        <authorList>
            <person name="Kallberg Y."/>
            <person name="Tangrot J."/>
            <person name="Rosling A."/>
        </authorList>
    </citation>
    <scope>NUCLEOTIDE SEQUENCE</scope>
    <source>
        <strain evidence="12">FL130A</strain>
    </source>
</reference>
<evidence type="ECO:0000256" key="8">
    <source>
        <dbReference type="ARBA" id="ARBA00022989"/>
    </source>
</evidence>
<proteinExistence type="predicted"/>
<evidence type="ECO:0000256" key="3">
    <source>
        <dbReference type="ARBA" id="ARBA00004906"/>
    </source>
</evidence>
<evidence type="ECO:0000313" key="12">
    <source>
        <dbReference type="EMBL" id="CAG8693758.1"/>
    </source>
</evidence>
<feature type="compositionally biased region" description="Low complexity" evidence="10">
    <location>
        <begin position="411"/>
        <end position="422"/>
    </location>
</feature>
<feature type="compositionally biased region" description="Low complexity" evidence="10">
    <location>
        <begin position="84"/>
        <end position="96"/>
    </location>
</feature>
<keyword evidence="9 11" id="KW-0472">Membrane</keyword>
<feature type="region of interest" description="Disordered" evidence="10">
    <location>
        <begin position="277"/>
        <end position="392"/>
    </location>
</feature>
<keyword evidence="8 11" id="KW-1133">Transmembrane helix</keyword>
<evidence type="ECO:0000256" key="1">
    <source>
        <dbReference type="ARBA" id="ARBA00000900"/>
    </source>
</evidence>
<dbReference type="EC" id="2.3.2.27" evidence="4"/>
<comment type="catalytic activity">
    <reaction evidence="1">
        <text>S-ubiquitinyl-[E2 ubiquitin-conjugating enzyme]-L-cysteine + [acceptor protein]-L-lysine = [E2 ubiquitin-conjugating enzyme]-L-cysteine + N(6)-ubiquitinyl-[acceptor protein]-L-lysine.</text>
        <dbReference type="EC" id="2.3.2.27"/>
    </reaction>
</comment>
<feature type="non-terminal residue" evidence="12">
    <location>
        <position position="1"/>
    </location>
</feature>
<feature type="compositionally biased region" description="Pro residues" evidence="10">
    <location>
        <begin position="74"/>
        <end position="83"/>
    </location>
</feature>